<organism evidence="3 4">
    <name type="scientific">Blastopirellula marina</name>
    <dbReference type="NCBI Taxonomy" id="124"/>
    <lineage>
        <taxon>Bacteria</taxon>
        <taxon>Pseudomonadati</taxon>
        <taxon>Planctomycetota</taxon>
        <taxon>Planctomycetia</taxon>
        <taxon>Pirellulales</taxon>
        <taxon>Pirellulaceae</taxon>
        <taxon>Blastopirellula</taxon>
    </lineage>
</organism>
<dbReference type="PANTHER" id="PTHR13832">
    <property type="entry name" value="PROTEIN PHOSPHATASE 2C"/>
    <property type="match status" value="1"/>
</dbReference>
<feature type="transmembrane region" description="Helical" evidence="1">
    <location>
        <begin position="319"/>
        <end position="338"/>
    </location>
</feature>
<dbReference type="InterPro" id="IPR001932">
    <property type="entry name" value="PPM-type_phosphatase-like_dom"/>
</dbReference>
<dbReference type="CDD" id="cd00143">
    <property type="entry name" value="PP2Cc"/>
    <property type="match status" value="1"/>
</dbReference>
<dbReference type="PROSITE" id="PS51746">
    <property type="entry name" value="PPM_2"/>
    <property type="match status" value="1"/>
</dbReference>
<feature type="transmembrane region" description="Helical" evidence="1">
    <location>
        <begin position="295"/>
        <end position="313"/>
    </location>
</feature>
<proteinExistence type="predicted"/>
<reference evidence="3 4" key="1">
    <citation type="submission" date="2018-02" db="EMBL/GenBank/DDBJ databases">
        <title>Comparative genomes isolates from brazilian mangrove.</title>
        <authorList>
            <person name="Araujo J.E."/>
            <person name="Taketani R.G."/>
            <person name="Silva M.C.P."/>
            <person name="Loureco M.V."/>
            <person name="Andreote F.D."/>
        </authorList>
    </citation>
    <scope>NUCLEOTIDE SEQUENCE [LARGE SCALE GENOMIC DNA]</scope>
    <source>
        <strain evidence="3 4">NAP PRIS-MGV</strain>
    </source>
</reference>
<dbReference type="SUPFAM" id="SSF81606">
    <property type="entry name" value="PP2C-like"/>
    <property type="match status" value="1"/>
</dbReference>
<protein>
    <recommendedName>
        <fullName evidence="2">PPM-type phosphatase domain-containing protein</fullName>
    </recommendedName>
</protein>
<dbReference type="EMBL" id="PUIB01000025">
    <property type="protein sequence ID" value="PQO28372.1"/>
    <property type="molecule type" value="Genomic_DNA"/>
</dbReference>
<dbReference type="AlphaFoldDB" id="A0A2S8F890"/>
<evidence type="ECO:0000259" key="2">
    <source>
        <dbReference type="PROSITE" id="PS51746"/>
    </source>
</evidence>
<keyword evidence="1" id="KW-1133">Transmembrane helix</keyword>
<keyword evidence="1" id="KW-0472">Membrane</keyword>
<dbReference type="InterPro" id="IPR036457">
    <property type="entry name" value="PPM-type-like_dom_sf"/>
</dbReference>
<comment type="caution">
    <text evidence="3">The sequence shown here is derived from an EMBL/GenBank/DDBJ whole genome shotgun (WGS) entry which is preliminary data.</text>
</comment>
<gene>
    <name evidence="3" type="ORF">C5Y98_26120</name>
</gene>
<evidence type="ECO:0000313" key="4">
    <source>
        <dbReference type="Proteomes" id="UP000239388"/>
    </source>
</evidence>
<dbReference type="GO" id="GO:0004722">
    <property type="term" value="F:protein serine/threonine phosphatase activity"/>
    <property type="evidence" value="ECO:0007669"/>
    <property type="project" value="InterPro"/>
</dbReference>
<sequence length="448" mass="49428">MAQSEKHEWAGCLQVAALSDVGMRRSNNQDHYGVAITQSWEDWQRRGHLFVVADGMGAHAAGELASEIAVEQVRHLYKKYIDKKPAMALTAAIEEANMIINRRGESNAAFHKMGTTCSCLLLLPQGAVMGHVGDSRIYRLRRGKLEQMTFDHSMAWEIKAATQGKEYSEDVYAAIPKNVITRSLGPSPEVEVDLEGAFPLEVGDTFMMCSDGASGPVTDEEIALILHSLEPVKAAQLMIDMANLRGGPDNITVIVVKVTGEQITNDPCKNDPLINEEDLPPPQVERVVRPIPRKLWLALFLVLLVSGAAYFLHQPLVTLAGVLITIFSTIFALVYRFTGELVRLPVKKKFRFGKGPYSETHCNADSQVALNLKILYDELSEAALANEWTIDWDAIHQIGGQADTEMKKGDYYQASRHYLLGIGSLMAQIRGQKGSRNPLEEDSGPDVG</sequence>
<dbReference type="PANTHER" id="PTHR13832:SF827">
    <property type="entry name" value="PROTEIN PHOSPHATASE 1L"/>
    <property type="match status" value="1"/>
</dbReference>
<accession>A0A2S8F890</accession>
<dbReference type="SMART" id="SM00332">
    <property type="entry name" value="PP2Cc"/>
    <property type="match status" value="1"/>
</dbReference>
<evidence type="ECO:0000256" key="1">
    <source>
        <dbReference type="SAM" id="Phobius"/>
    </source>
</evidence>
<dbReference type="Proteomes" id="UP000239388">
    <property type="component" value="Unassembled WGS sequence"/>
</dbReference>
<feature type="domain" description="PPM-type phosphatase" evidence="2">
    <location>
        <begin position="14"/>
        <end position="258"/>
    </location>
</feature>
<dbReference type="InterPro" id="IPR015655">
    <property type="entry name" value="PP2C"/>
</dbReference>
<keyword evidence="1" id="KW-0812">Transmembrane</keyword>
<dbReference type="Gene3D" id="3.60.40.10">
    <property type="entry name" value="PPM-type phosphatase domain"/>
    <property type="match status" value="1"/>
</dbReference>
<dbReference type="SMART" id="SM00331">
    <property type="entry name" value="PP2C_SIG"/>
    <property type="match status" value="1"/>
</dbReference>
<evidence type="ECO:0000313" key="3">
    <source>
        <dbReference type="EMBL" id="PQO28372.1"/>
    </source>
</evidence>
<dbReference type="Pfam" id="PF13672">
    <property type="entry name" value="PP2C_2"/>
    <property type="match status" value="1"/>
</dbReference>
<name>A0A2S8F890_9BACT</name>